<accession>A0A7J9LHJ5</accession>
<organism evidence="3 4">
    <name type="scientific">Gossypium schwendimanii</name>
    <name type="common">Cotton</name>
    <dbReference type="NCBI Taxonomy" id="34291"/>
    <lineage>
        <taxon>Eukaryota</taxon>
        <taxon>Viridiplantae</taxon>
        <taxon>Streptophyta</taxon>
        <taxon>Embryophyta</taxon>
        <taxon>Tracheophyta</taxon>
        <taxon>Spermatophyta</taxon>
        <taxon>Magnoliopsida</taxon>
        <taxon>eudicotyledons</taxon>
        <taxon>Gunneridae</taxon>
        <taxon>Pentapetalae</taxon>
        <taxon>rosids</taxon>
        <taxon>malvids</taxon>
        <taxon>Malvales</taxon>
        <taxon>Malvaceae</taxon>
        <taxon>Malvoideae</taxon>
        <taxon>Gossypium</taxon>
    </lineage>
</organism>
<dbReference type="OrthoDB" id="1906820at2759"/>
<comment type="caution">
    <text evidence="3">The sequence shown here is derived from an EMBL/GenBank/DDBJ whole genome shotgun (WGS) entry which is preliminary data.</text>
</comment>
<feature type="coiled-coil region" evidence="1">
    <location>
        <begin position="123"/>
        <end position="150"/>
    </location>
</feature>
<evidence type="ECO:0000256" key="1">
    <source>
        <dbReference type="SAM" id="Coils"/>
    </source>
</evidence>
<gene>
    <name evidence="3" type="ORF">Goshw_017895</name>
</gene>
<dbReference type="AlphaFoldDB" id="A0A7J9LHJ5"/>
<feature type="domain" description="RNase H type-1" evidence="2">
    <location>
        <begin position="2"/>
        <end position="65"/>
    </location>
</feature>
<protein>
    <recommendedName>
        <fullName evidence="2">RNase H type-1 domain-containing protein</fullName>
    </recommendedName>
</protein>
<evidence type="ECO:0000259" key="2">
    <source>
        <dbReference type="Pfam" id="PF13456"/>
    </source>
</evidence>
<dbReference type="InterPro" id="IPR036397">
    <property type="entry name" value="RNaseH_sf"/>
</dbReference>
<dbReference type="EMBL" id="JABFAF010000006">
    <property type="protein sequence ID" value="MBA0857829.1"/>
    <property type="molecule type" value="Genomic_DNA"/>
</dbReference>
<name>A0A7J9LHJ5_GOSSC</name>
<dbReference type="Proteomes" id="UP000593576">
    <property type="component" value="Unassembled WGS sequence"/>
</dbReference>
<dbReference type="InterPro" id="IPR002156">
    <property type="entry name" value="RNaseH_domain"/>
</dbReference>
<sequence length="160" mass="18606">MGLRRVIIEGDVLSIIRRVQTTKEDRSVICSYIHDIKTLSRVFEECRFKKVFRSGNGVAYELAKEEVRSLRSTDLDYQLPRKALIPLEEDVRHQEMSKEVAKNVKGMETRGRARKVSHSRDILSGLEDRVVTLEESMRDIKERIDDVDDRLNDGLQSMQE</sequence>
<reference evidence="3 4" key="1">
    <citation type="journal article" date="2019" name="Genome Biol. Evol.">
        <title>Insights into the evolution of the New World diploid cottons (Gossypium, subgenus Houzingenia) based on genome sequencing.</title>
        <authorList>
            <person name="Grover C.E."/>
            <person name="Arick M.A. 2nd"/>
            <person name="Thrash A."/>
            <person name="Conover J.L."/>
            <person name="Sanders W.S."/>
            <person name="Peterson D.G."/>
            <person name="Frelichowski J.E."/>
            <person name="Scheffler J.A."/>
            <person name="Scheffler B.E."/>
            <person name="Wendel J.F."/>
        </authorList>
    </citation>
    <scope>NUCLEOTIDE SEQUENCE [LARGE SCALE GENOMIC DNA]</scope>
    <source>
        <strain evidence="3">1</strain>
        <tissue evidence="3">Leaf</tissue>
    </source>
</reference>
<dbReference type="Pfam" id="PF13456">
    <property type="entry name" value="RVT_3"/>
    <property type="match status" value="1"/>
</dbReference>
<keyword evidence="4" id="KW-1185">Reference proteome</keyword>
<keyword evidence="1" id="KW-0175">Coiled coil</keyword>
<evidence type="ECO:0000313" key="4">
    <source>
        <dbReference type="Proteomes" id="UP000593576"/>
    </source>
</evidence>
<dbReference type="GO" id="GO:0004523">
    <property type="term" value="F:RNA-DNA hybrid ribonuclease activity"/>
    <property type="evidence" value="ECO:0007669"/>
    <property type="project" value="InterPro"/>
</dbReference>
<evidence type="ECO:0000313" key="3">
    <source>
        <dbReference type="EMBL" id="MBA0857829.1"/>
    </source>
</evidence>
<dbReference type="GO" id="GO:0003676">
    <property type="term" value="F:nucleic acid binding"/>
    <property type="evidence" value="ECO:0007669"/>
    <property type="project" value="InterPro"/>
</dbReference>
<dbReference type="Gene3D" id="3.30.420.10">
    <property type="entry name" value="Ribonuclease H-like superfamily/Ribonuclease H"/>
    <property type="match status" value="1"/>
</dbReference>
<proteinExistence type="predicted"/>